<dbReference type="OrthoDB" id="69764at2"/>
<dbReference type="InterPro" id="IPR023159">
    <property type="entry name" value="SO1590-like_sf"/>
</dbReference>
<evidence type="ECO:0000313" key="1">
    <source>
        <dbReference type="EMBL" id="PPK69090.1"/>
    </source>
</evidence>
<reference evidence="1 2" key="1">
    <citation type="submission" date="2018-02" db="EMBL/GenBank/DDBJ databases">
        <title>Genomic Encyclopedia of Archaeal and Bacterial Type Strains, Phase II (KMG-II): from individual species to whole genera.</title>
        <authorList>
            <person name="Goeker M."/>
        </authorList>
    </citation>
    <scope>NUCLEOTIDE SEQUENCE [LARGE SCALE GENOMIC DNA]</scope>
    <source>
        <strain evidence="1 2">YU 961-1</strain>
    </source>
</reference>
<keyword evidence="2" id="KW-1185">Reference proteome</keyword>
<dbReference type="SUPFAM" id="SSF159238">
    <property type="entry name" value="SO1590-like"/>
    <property type="match status" value="1"/>
</dbReference>
<dbReference type="Proteomes" id="UP000239203">
    <property type="component" value="Unassembled WGS sequence"/>
</dbReference>
<name>A0A2S6GV52_9PSEU</name>
<accession>A0A2S6GV52</accession>
<evidence type="ECO:0000313" key="2">
    <source>
        <dbReference type="Proteomes" id="UP000239203"/>
    </source>
</evidence>
<protein>
    <submittedName>
        <fullName evidence="1">Uncharacterized protein DUF3224</fullName>
    </submittedName>
</protein>
<dbReference type="InterPro" id="IPR021607">
    <property type="entry name" value="DUF3224"/>
</dbReference>
<dbReference type="Pfam" id="PF11528">
    <property type="entry name" value="DUF3224"/>
    <property type="match status" value="1"/>
</dbReference>
<comment type="caution">
    <text evidence="1">The sequence shown here is derived from an EMBL/GenBank/DDBJ whole genome shotgun (WGS) entry which is preliminary data.</text>
</comment>
<dbReference type="EMBL" id="PTIX01000004">
    <property type="protein sequence ID" value="PPK69090.1"/>
    <property type="molecule type" value="Genomic_DNA"/>
</dbReference>
<proteinExistence type="predicted"/>
<dbReference type="RefSeq" id="WP_104478614.1">
    <property type="nucleotide sequence ID" value="NZ_CP154825.1"/>
</dbReference>
<sequence length="132" mass="14196">MGERAQGTFIVDQWEPETPYDQHEGVELGHTVIRKVFDGDLVGTSEVHMTSAVVPATGTAAYVAFERVHGTLHGRKGSFVLQHHATANGDEGSLDIVVVPNTGTGDLVGLTGTLEITKTGDDHTWSLDYRLP</sequence>
<gene>
    <name evidence="1" type="ORF">CLV40_104341</name>
</gene>
<organism evidence="1 2">
    <name type="scientific">Actinokineospora auranticolor</name>
    <dbReference type="NCBI Taxonomy" id="155976"/>
    <lineage>
        <taxon>Bacteria</taxon>
        <taxon>Bacillati</taxon>
        <taxon>Actinomycetota</taxon>
        <taxon>Actinomycetes</taxon>
        <taxon>Pseudonocardiales</taxon>
        <taxon>Pseudonocardiaceae</taxon>
        <taxon>Actinokineospora</taxon>
    </lineage>
</organism>
<dbReference type="Gene3D" id="2.40.350.10">
    <property type="entry name" value="SO1590-like"/>
    <property type="match status" value="1"/>
</dbReference>
<dbReference type="AlphaFoldDB" id="A0A2S6GV52"/>